<proteinExistence type="predicted"/>
<dbReference type="KEGG" id="spar:SPRG_12951"/>
<dbReference type="InterPro" id="IPR039891">
    <property type="entry name" value="VWA8"/>
</dbReference>
<dbReference type="OrthoDB" id="5186at2759"/>
<sequence>MLRQQVGRRSSHWRVVQLQKAAMSTVQIGGISVPKATPSEPHLVPRGFVPTTLSQESLQHLRWMLQKDVLQQDMFLIGPPGPARRHLALQFAELLQREVEYVAISQDTTESDLKQTKRLSALPCTAAF</sequence>
<protein>
    <recommendedName>
        <fullName evidence="1">ATPase dynein-related AAA domain-containing protein</fullName>
    </recommendedName>
</protein>
<dbReference type="GO" id="GO:0016887">
    <property type="term" value="F:ATP hydrolysis activity"/>
    <property type="evidence" value="ECO:0007669"/>
    <property type="project" value="InterPro"/>
</dbReference>
<dbReference type="PANTHER" id="PTHR21610">
    <property type="entry name" value="VON WILLEBRAND FACTOR A DOMAIN-CONTAINING PROTEIN 8"/>
    <property type="match status" value="1"/>
</dbReference>
<accession>A0A067BWJ2</accession>
<dbReference type="RefSeq" id="XP_012208167.1">
    <property type="nucleotide sequence ID" value="XM_012352777.1"/>
</dbReference>
<dbReference type="GO" id="GO:0005524">
    <property type="term" value="F:ATP binding"/>
    <property type="evidence" value="ECO:0007669"/>
    <property type="project" value="InterPro"/>
</dbReference>
<keyword evidence="3" id="KW-1185">Reference proteome</keyword>
<name>A0A067BWJ2_SAPPC</name>
<feature type="domain" description="ATPase dynein-related AAA" evidence="1">
    <location>
        <begin position="73"/>
        <end position="117"/>
    </location>
</feature>
<reference evidence="2 3" key="1">
    <citation type="journal article" date="2013" name="PLoS Genet.">
        <title>Distinctive expansion of potential virulence genes in the genome of the oomycete fish pathogen Saprolegnia parasitica.</title>
        <authorList>
            <person name="Jiang R.H."/>
            <person name="de Bruijn I."/>
            <person name="Haas B.J."/>
            <person name="Belmonte R."/>
            <person name="Lobach L."/>
            <person name="Christie J."/>
            <person name="van den Ackerveken G."/>
            <person name="Bottin A."/>
            <person name="Bulone V."/>
            <person name="Diaz-Moreno S.M."/>
            <person name="Dumas B."/>
            <person name="Fan L."/>
            <person name="Gaulin E."/>
            <person name="Govers F."/>
            <person name="Grenville-Briggs L.J."/>
            <person name="Horner N.R."/>
            <person name="Levin J.Z."/>
            <person name="Mammella M."/>
            <person name="Meijer H.J."/>
            <person name="Morris P."/>
            <person name="Nusbaum C."/>
            <person name="Oome S."/>
            <person name="Phillips A.J."/>
            <person name="van Rooyen D."/>
            <person name="Rzeszutek E."/>
            <person name="Saraiva M."/>
            <person name="Secombes C.J."/>
            <person name="Seidl M.F."/>
            <person name="Snel B."/>
            <person name="Stassen J.H."/>
            <person name="Sykes S."/>
            <person name="Tripathy S."/>
            <person name="van den Berg H."/>
            <person name="Vega-Arreguin J.C."/>
            <person name="Wawra S."/>
            <person name="Young S.K."/>
            <person name="Zeng Q."/>
            <person name="Dieguez-Uribeondo J."/>
            <person name="Russ C."/>
            <person name="Tyler B.M."/>
            <person name="van West P."/>
        </authorList>
    </citation>
    <scope>NUCLEOTIDE SEQUENCE [LARGE SCALE GENOMIC DNA]</scope>
    <source>
        <strain evidence="2 3">CBS 223.65</strain>
    </source>
</reference>
<dbReference type="InterPro" id="IPR011704">
    <property type="entry name" value="ATPase_dyneun-rel_AAA"/>
</dbReference>
<dbReference type="Proteomes" id="UP000030745">
    <property type="component" value="Unassembled WGS sequence"/>
</dbReference>
<dbReference type="GO" id="GO:0005737">
    <property type="term" value="C:cytoplasm"/>
    <property type="evidence" value="ECO:0007669"/>
    <property type="project" value="TreeGrafter"/>
</dbReference>
<evidence type="ECO:0000313" key="2">
    <source>
        <dbReference type="EMBL" id="KDO21170.1"/>
    </source>
</evidence>
<evidence type="ECO:0000259" key="1">
    <source>
        <dbReference type="Pfam" id="PF07728"/>
    </source>
</evidence>
<dbReference type="AlphaFoldDB" id="A0A067BWJ2"/>
<dbReference type="PANTHER" id="PTHR21610:SF9">
    <property type="entry name" value="VON WILLEBRAND FACTOR A DOMAIN-CONTAINING PROTEIN 8"/>
    <property type="match status" value="1"/>
</dbReference>
<dbReference type="STRING" id="695850.A0A067BWJ2"/>
<gene>
    <name evidence="2" type="ORF">SPRG_12951</name>
</gene>
<dbReference type="EMBL" id="KK583294">
    <property type="protein sequence ID" value="KDO21170.1"/>
    <property type="molecule type" value="Genomic_DNA"/>
</dbReference>
<organism evidence="2 3">
    <name type="scientific">Saprolegnia parasitica (strain CBS 223.65)</name>
    <dbReference type="NCBI Taxonomy" id="695850"/>
    <lineage>
        <taxon>Eukaryota</taxon>
        <taxon>Sar</taxon>
        <taxon>Stramenopiles</taxon>
        <taxon>Oomycota</taxon>
        <taxon>Saprolegniomycetes</taxon>
        <taxon>Saprolegniales</taxon>
        <taxon>Saprolegniaceae</taxon>
        <taxon>Saprolegnia</taxon>
    </lineage>
</organism>
<dbReference type="Pfam" id="PF07728">
    <property type="entry name" value="AAA_5"/>
    <property type="match status" value="1"/>
</dbReference>
<dbReference type="VEuPathDB" id="FungiDB:SPRG_12951"/>
<dbReference type="GeneID" id="24134865"/>
<evidence type="ECO:0000313" key="3">
    <source>
        <dbReference type="Proteomes" id="UP000030745"/>
    </source>
</evidence>